<name>A0ABQ5E1W4_9ASTR</name>
<sequence length="126" mass="14152">MTPHQLSSATIHSIVHNFLPSMATVIKVEKFNIKLVVKMTPLGRKGNVGYLQMESFGILKLKDICGFEDPLLLYTSYLLSSPQHCQGVSPASLDVLENLLNQQHSPQSILYLPYPMARPPQEVVRY</sequence>
<proteinExistence type="predicted"/>
<dbReference type="EMBL" id="BQNB010015698">
    <property type="protein sequence ID" value="GJT43074.1"/>
    <property type="molecule type" value="Genomic_DNA"/>
</dbReference>
<comment type="caution">
    <text evidence="1">The sequence shown here is derived from an EMBL/GenBank/DDBJ whole genome shotgun (WGS) entry which is preliminary data.</text>
</comment>
<dbReference type="Proteomes" id="UP001151760">
    <property type="component" value="Unassembled WGS sequence"/>
</dbReference>
<reference evidence="1" key="1">
    <citation type="journal article" date="2022" name="Int. J. Mol. Sci.">
        <title>Draft Genome of Tanacetum Coccineum: Genomic Comparison of Closely Related Tanacetum-Family Plants.</title>
        <authorList>
            <person name="Yamashiro T."/>
            <person name="Shiraishi A."/>
            <person name="Nakayama K."/>
            <person name="Satake H."/>
        </authorList>
    </citation>
    <scope>NUCLEOTIDE SEQUENCE</scope>
</reference>
<reference evidence="1" key="2">
    <citation type="submission" date="2022-01" db="EMBL/GenBank/DDBJ databases">
        <authorList>
            <person name="Yamashiro T."/>
            <person name="Shiraishi A."/>
            <person name="Satake H."/>
            <person name="Nakayama K."/>
        </authorList>
    </citation>
    <scope>NUCLEOTIDE SEQUENCE</scope>
</reference>
<organism evidence="1 2">
    <name type="scientific">Tanacetum coccineum</name>
    <dbReference type="NCBI Taxonomy" id="301880"/>
    <lineage>
        <taxon>Eukaryota</taxon>
        <taxon>Viridiplantae</taxon>
        <taxon>Streptophyta</taxon>
        <taxon>Embryophyta</taxon>
        <taxon>Tracheophyta</taxon>
        <taxon>Spermatophyta</taxon>
        <taxon>Magnoliopsida</taxon>
        <taxon>eudicotyledons</taxon>
        <taxon>Gunneridae</taxon>
        <taxon>Pentapetalae</taxon>
        <taxon>asterids</taxon>
        <taxon>campanulids</taxon>
        <taxon>Asterales</taxon>
        <taxon>Asteraceae</taxon>
        <taxon>Asteroideae</taxon>
        <taxon>Anthemideae</taxon>
        <taxon>Anthemidinae</taxon>
        <taxon>Tanacetum</taxon>
    </lineage>
</organism>
<protein>
    <submittedName>
        <fullName evidence="1">Uncharacterized protein</fullName>
    </submittedName>
</protein>
<gene>
    <name evidence="1" type="ORF">Tco_0951789</name>
</gene>
<evidence type="ECO:0000313" key="1">
    <source>
        <dbReference type="EMBL" id="GJT43074.1"/>
    </source>
</evidence>
<evidence type="ECO:0000313" key="2">
    <source>
        <dbReference type="Proteomes" id="UP001151760"/>
    </source>
</evidence>
<accession>A0ABQ5E1W4</accession>
<keyword evidence="2" id="KW-1185">Reference proteome</keyword>